<reference evidence="8" key="4">
    <citation type="submission" date="2024-05" db="EMBL/GenBank/DDBJ databases">
        <authorList>
            <person name="Sun Q."/>
            <person name="Zhou Y."/>
        </authorList>
    </citation>
    <scope>NUCLEOTIDE SEQUENCE</scope>
    <source>
        <strain evidence="8">CGMCC 1.18437</strain>
    </source>
</reference>
<evidence type="ECO:0000256" key="4">
    <source>
        <dbReference type="ARBA" id="ARBA00022679"/>
    </source>
</evidence>
<dbReference type="GO" id="GO:0004673">
    <property type="term" value="F:protein histidine kinase activity"/>
    <property type="evidence" value="ECO:0007669"/>
    <property type="project" value="UniProtKB-EC"/>
</dbReference>
<sequence length="381" mass="41846">MTHEASLPPPDPLASIHTSPAPTLLLDAHCTVQDANDAACALLGRASTALIRRRLATFVTPGAQGTLSRLCMEVVQTGSTRQGELQLLTGDRQTADVLTTLGPLRGTDQPSGYYLVMTDITAYKQAHRDLLDQTAAYADREETQAASIRASNVELTQVMLAFVQQLNLPLGRAHAFLAMARQSAGPSTEPMDHALQQVDRALQEIVTLMTSVSGYTQLRVDPMLVRPVKLESVLRSALSTVRAVMAERDVHVTHDPLPTVLGDSRSLQLIFAELLGNALKYTRTRKVTHIHISVREDEQEVVFGVEDNGVGFNMRHKDRLFRLFGRLHSAREYEGTGVGLLSVRWVVERAGGRVWAEGKPDQGATFFVAWPKVQTSSQHRS</sequence>
<dbReference type="SMART" id="SM00091">
    <property type="entry name" value="PAS"/>
    <property type="match status" value="1"/>
</dbReference>
<dbReference type="PROSITE" id="PS50109">
    <property type="entry name" value="HIS_KIN"/>
    <property type="match status" value="1"/>
</dbReference>
<dbReference type="Gene3D" id="3.30.450.20">
    <property type="entry name" value="PAS domain"/>
    <property type="match status" value="1"/>
</dbReference>
<reference evidence="9 10" key="3">
    <citation type="submission" date="2020-08" db="EMBL/GenBank/DDBJ databases">
        <title>Genomic Encyclopedia of Type Strains, Phase IV (KMG-IV): sequencing the most valuable type-strain genomes for metagenomic binning, comparative biology and taxonomic classification.</title>
        <authorList>
            <person name="Goeker M."/>
        </authorList>
    </citation>
    <scope>NUCLEOTIDE SEQUENCE [LARGE SCALE GENOMIC DNA]</scope>
    <source>
        <strain evidence="9 10">DSM 27521</strain>
    </source>
</reference>
<dbReference type="GO" id="GO:0000156">
    <property type="term" value="F:phosphorelay response regulator activity"/>
    <property type="evidence" value="ECO:0007669"/>
    <property type="project" value="TreeGrafter"/>
</dbReference>
<name>A0A7W8KH67_9DEIO</name>
<dbReference type="EMBL" id="JACHFK010000010">
    <property type="protein sequence ID" value="MBB5378116.1"/>
    <property type="molecule type" value="Genomic_DNA"/>
</dbReference>
<dbReference type="GO" id="GO:0007234">
    <property type="term" value="P:osmosensory signaling via phosphorelay pathway"/>
    <property type="evidence" value="ECO:0007669"/>
    <property type="project" value="TreeGrafter"/>
</dbReference>
<dbReference type="AlphaFoldDB" id="A0A7W8KH67"/>
<dbReference type="EC" id="2.7.13.3" evidence="2"/>
<feature type="domain" description="Histidine kinase" evidence="7">
    <location>
        <begin position="161"/>
        <end position="374"/>
    </location>
</feature>
<protein>
    <recommendedName>
        <fullName evidence="2">histidine kinase</fullName>
        <ecNumber evidence="2">2.7.13.3</ecNumber>
    </recommendedName>
</protein>
<evidence type="ECO:0000313" key="10">
    <source>
        <dbReference type="Proteomes" id="UP000539473"/>
    </source>
</evidence>
<dbReference type="Gene3D" id="3.30.565.10">
    <property type="entry name" value="Histidine kinase-like ATPase, C-terminal domain"/>
    <property type="match status" value="1"/>
</dbReference>
<dbReference type="InterPro" id="IPR050351">
    <property type="entry name" value="BphY/WalK/GraS-like"/>
</dbReference>
<evidence type="ECO:0000259" key="7">
    <source>
        <dbReference type="PROSITE" id="PS50109"/>
    </source>
</evidence>
<comment type="catalytic activity">
    <reaction evidence="1">
        <text>ATP + protein L-histidine = ADP + protein N-phospho-L-histidine.</text>
        <dbReference type="EC" id="2.7.13.3"/>
    </reaction>
</comment>
<dbReference type="FunFam" id="3.30.565.10:FF:000006">
    <property type="entry name" value="Sensor histidine kinase WalK"/>
    <property type="match status" value="1"/>
</dbReference>
<evidence type="ECO:0000256" key="3">
    <source>
        <dbReference type="ARBA" id="ARBA00022553"/>
    </source>
</evidence>
<keyword evidence="4" id="KW-0808">Transferase</keyword>
<reference evidence="11" key="2">
    <citation type="journal article" date="2019" name="Int. J. Syst. Evol. Microbiol.">
        <title>The Global Catalogue of Microorganisms (GCM) 10K type strain sequencing project: providing services to taxonomists for standard genome sequencing and annotation.</title>
        <authorList>
            <consortium name="The Broad Institute Genomics Platform"/>
            <consortium name="The Broad Institute Genome Sequencing Center for Infectious Disease"/>
            <person name="Wu L."/>
            <person name="Ma J."/>
        </authorList>
    </citation>
    <scope>NUCLEOTIDE SEQUENCE [LARGE SCALE GENOMIC DNA]</scope>
    <source>
        <strain evidence="11">CGMCC 1.18437</strain>
    </source>
</reference>
<dbReference type="CDD" id="cd00130">
    <property type="entry name" value="PAS"/>
    <property type="match status" value="1"/>
</dbReference>
<reference evidence="8" key="1">
    <citation type="journal article" date="2014" name="Int. J. Syst. Evol. Microbiol.">
        <title>Complete genome of a new Firmicutes species belonging to the dominant human colonic microbiota ('Ruminococcus bicirculans') reveals two chromosomes and a selective capacity to utilize plant glucans.</title>
        <authorList>
            <consortium name="NISC Comparative Sequencing Program"/>
            <person name="Wegmann U."/>
            <person name="Louis P."/>
            <person name="Goesmann A."/>
            <person name="Henrissat B."/>
            <person name="Duncan S.H."/>
            <person name="Flint H.J."/>
        </authorList>
    </citation>
    <scope>NUCLEOTIDE SEQUENCE</scope>
    <source>
        <strain evidence="8">CGMCC 1.18437</strain>
    </source>
</reference>
<keyword evidence="5" id="KW-0418">Kinase</keyword>
<dbReference type="InterPro" id="IPR004358">
    <property type="entry name" value="Sig_transdc_His_kin-like_C"/>
</dbReference>
<dbReference type="InterPro" id="IPR005467">
    <property type="entry name" value="His_kinase_dom"/>
</dbReference>
<comment type="caution">
    <text evidence="9">The sequence shown here is derived from an EMBL/GenBank/DDBJ whole genome shotgun (WGS) entry which is preliminary data.</text>
</comment>
<dbReference type="InterPro" id="IPR036890">
    <property type="entry name" value="HATPase_C_sf"/>
</dbReference>
<evidence type="ECO:0000313" key="11">
    <source>
        <dbReference type="Proteomes" id="UP000619376"/>
    </source>
</evidence>
<dbReference type="Pfam" id="PF02518">
    <property type="entry name" value="HATPase_c"/>
    <property type="match status" value="1"/>
</dbReference>
<dbReference type="InterPro" id="IPR035965">
    <property type="entry name" value="PAS-like_dom_sf"/>
</dbReference>
<dbReference type="SUPFAM" id="SSF55785">
    <property type="entry name" value="PYP-like sensor domain (PAS domain)"/>
    <property type="match status" value="1"/>
</dbReference>
<dbReference type="NCBIfam" id="TIGR00229">
    <property type="entry name" value="sensory_box"/>
    <property type="match status" value="1"/>
</dbReference>
<dbReference type="Proteomes" id="UP000619376">
    <property type="component" value="Unassembled WGS sequence"/>
</dbReference>
<dbReference type="Pfam" id="PF08448">
    <property type="entry name" value="PAS_4"/>
    <property type="match status" value="1"/>
</dbReference>
<dbReference type="GO" id="GO:0016020">
    <property type="term" value="C:membrane"/>
    <property type="evidence" value="ECO:0007669"/>
    <property type="project" value="UniProtKB-SubCell"/>
</dbReference>
<dbReference type="Proteomes" id="UP000539473">
    <property type="component" value="Unassembled WGS sequence"/>
</dbReference>
<keyword evidence="3" id="KW-0597">Phosphoprotein</keyword>
<organism evidence="9 10">
    <name type="scientific">Deinococcus metalli</name>
    <dbReference type="NCBI Taxonomy" id="1141878"/>
    <lineage>
        <taxon>Bacteria</taxon>
        <taxon>Thermotogati</taxon>
        <taxon>Deinococcota</taxon>
        <taxon>Deinococci</taxon>
        <taxon>Deinococcales</taxon>
        <taxon>Deinococcaceae</taxon>
        <taxon>Deinococcus</taxon>
    </lineage>
</organism>
<evidence type="ECO:0000313" key="8">
    <source>
        <dbReference type="EMBL" id="GHF54567.1"/>
    </source>
</evidence>
<dbReference type="InterPro" id="IPR000014">
    <property type="entry name" value="PAS"/>
</dbReference>
<keyword evidence="11" id="KW-1185">Reference proteome</keyword>
<dbReference type="PRINTS" id="PR00344">
    <property type="entry name" value="BCTRLSENSOR"/>
</dbReference>
<dbReference type="PANTHER" id="PTHR42878:SF15">
    <property type="entry name" value="BACTERIOPHYTOCHROME"/>
    <property type="match status" value="1"/>
</dbReference>
<evidence type="ECO:0000256" key="5">
    <source>
        <dbReference type="ARBA" id="ARBA00022777"/>
    </source>
</evidence>
<dbReference type="GO" id="GO:0030295">
    <property type="term" value="F:protein kinase activator activity"/>
    <property type="evidence" value="ECO:0007669"/>
    <property type="project" value="TreeGrafter"/>
</dbReference>
<dbReference type="RefSeq" id="WP_184114270.1">
    <property type="nucleotide sequence ID" value="NZ_BNAJ01000009.1"/>
</dbReference>
<keyword evidence="6" id="KW-0472">Membrane</keyword>
<dbReference type="SMART" id="SM00387">
    <property type="entry name" value="HATPase_c"/>
    <property type="match status" value="1"/>
</dbReference>
<dbReference type="EMBL" id="BNAJ01000009">
    <property type="protein sequence ID" value="GHF54567.1"/>
    <property type="molecule type" value="Genomic_DNA"/>
</dbReference>
<evidence type="ECO:0000313" key="9">
    <source>
        <dbReference type="EMBL" id="MBB5378116.1"/>
    </source>
</evidence>
<dbReference type="PANTHER" id="PTHR42878">
    <property type="entry name" value="TWO-COMPONENT HISTIDINE KINASE"/>
    <property type="match status" value="1"/>
</dbReference>
<proteinExistence type="predicted"/>
<evidence type="ECO:0000256" key="2">
    <source>
        <dbReference type="ARBA" id="ARBA00012438"/>
    </source>
</evidence>
<evidence type="ECO:0000256" key="6">
    <source>
        <dbReference type="ARBA" id="ARBA00023136"/>
    </source>
</evidence>
<dbReference type="InterPro" id="IPR003594">
    <property type="entry name" value="HATPase_dom"/>
</dbReference>
<dbReference type="InterPro" id="IPR013656">
    <property type="entry name" value="PAS_4"/>
</dbReference>
<evidence type="ECO:0000256" key="1">
    <source>
        <dbReference type="ARBA" id="ARBA00000085"/>
    </source>
</evidence>
<dbReference type="SUPFAM" id="SSF55874">
    <property type="entry name" value="ATPase domain of HSP90 chaperone/DNA topoisomerase II/histidine kinase"/>
    <property type="match status" value="1"/>
</dbReference>
<gene>
    <name evidence="8" type="ORF">GCM10017781_33610</name>
    <name evidence="9" type="ORF">HNQ07_003617</name>
</gene>
<accession>A0A7W8KH67</accession>